<dbReference type="InterPro" id="IPR013083">
    <property type="entry name" value="Znf_RING/FYVE/PHD"/>
</dbReference>
<dbReference type="Pfam" id="PF01363">
    <property type="entry name" value="FYVE"/>
    <property type="match status" value="1"/>
</dbReference>
<dbReference type="SUPFAM" id="SSF57850">
    <property type="entry name" value="RING/U-box"/>
    <property type="match status" value="1"/>
</dbReference>
<dbReference type="Pfam" id="PF13639">
    <property type="entry name" value="zf-RING_2"/>
    <property type="match status" value="1"/>
</dbReference>
<evidence type="ECO:0000256" key="2">
    <source>
        <dbReference type="ARBA" id="ARBA00022771"/>
    </source>
</evidence>
<dbReference type="GeneID" id="87882299"/>
<dbReference type="PANTHER" id="PTHR23164">
    <property type="entry name" value="EARLY ENDOSOME ANTIGEN 1"/>
    <property type="match status" value="1"/>
</dbReference>
<feature type="compositionally biased region" description="Polar residues" evidence="5">
    <location>
        <begin position="1"/>
        <end position="12"/>
    </location>
</feature>
<protein>
    <submittedName>
        <fullName evidence="8">FYVE zinc finger-domain-containing protein</fullName>
    </submittedName>
</protein>
<dbReference type="RefSeq" id="XP_062725947.1">
    <property type="nucleotide sequence ID" value="XM_062863470.1"/>
</dbReference>
<dbReference type="Proteomes" id="UP001273166">
    <property type="component" value="Unassembled WGS sequence"/>
</dbReference>
<reference evidence="8" key="1">
    <citation type="journal article" date="2023" name="Mol. Phylogenet. Evol.">
        <title>Genome-scale phylogeny and comparative genomics of the fungal order Sordariales.</title>
        <authorList>
            <person name="Hensen N."/>
            <person name="Bonometti L."/>
            <person name="Westerberg I."/>
            <person name="Brannstrom I.O."/>
            <person name="Guillou S."/>
            <person name="Cros-Aarteil S."/>
            <person name="Calhoun S."/>
            <person name="Haridas S."/>
            <person name="Kuo A."/>
            <person name="Mondo S."/>
            <person name="Pangilinan J."/>
            <person name="Riley R."/>
            <person name="LaButti K."/>
            <person name="Andreopoulos B."/>
            <person name="Lipzen A."/>
            <person name="Chen C."/>
            <person name="Yan M."/>
            <person name="Daum C."/>
            <person name="Ng V."/>
            <person name="Clum A."/>
            <person name="Steindorff A."/>
            <person name="Ohm R.A."/>
            <person name="Martin F."/>
            <person name="Silar P."/>
            <person name="Natvig D.O."/>
            <person name="Lalanne C."/>
            <person name="Gautier V."/>
            <person name="Ament-Velasquez S.L."/>
            <person name="Kruys A."/>
            <person name="Hutchinson M.I."/>
            <person name="Powell A.J."/>
            <person name="Barry K."/>
            <person name="Miller A.N."/>
            <person name="Grigoriev I.V."/>
            <person name="Debuchy R."/>
            <person name="Gladieux P."/>
            <person name="Hiltunen Thoren M."/>
            <person name="Johannesson H."/>
        </authorList>
    </citation>
    <scope>NUCLEOTIDE SEQUENCE</scope>
    <source>
        <strain evidence="8">CBS 333.67</strain>
    </source>
</reference>
<name>A0AAJ0H1T5_9PEZI</name>
<reference evidence="8" key="2">
    <citation type="submission" date="2023-06" db="EMBL/GenBank/DDBJ databases">
        <authorList>
            <consortium name="Lawrence Berkeley National Laboratory"/>
            <person name="Mondo S.J."/>
            <person name="Hensen N."/>
            <person name="Bonometti L."/>
            <person name="Westerberg I."/>
            <person name="Brannstrom I.O."/>
            <person name="Guillou S."/>
            <person name="Cros-Aarteil S."/>
            <person name="Calhoun S."/>
            <person name="Haridas S."/>
            <person name="Kuo A."/>
            <person name="Pangilinan J."/>
            <person name="Riley R."/>
            <person name="Labutti K."/>
            <person name="Andreopoulos B."/>
            <person name="Lipzen A."/>
            <person name="Chen C."/>
            <person name="Yanf M."/>
            <person name="Daum C."/>
            <person name="Ng V."/>
            <person name="Clum A."/>
            <person name="Steindorff A."/>
            <person name="Ohm R."/>
            <person name="Martin F."/>
            <person name="Silar P."/>
            <person name="Natvig D."/>
            <person name="Lalanne C."/>
            <person name="Gautier V."/>
            <person name="Ament-Velasquez S.L."/>
            <person name="Kruys A."/>
            <person name="Hutchinson M.I."/>
            <person name="Powell A.J."/>
            <person name="Barry K."/>
            <person name="Miller A.N."/>
            <person name="Grigoriev I.V."/>
            <person name="Debuchy R."/>
            <person name="Gladieux P."/>
            <person name="Thoren M.H."/>
            <person name="Johannesson H."/>
        </authorList>
    </citation>
    <scope>NUCLEOTIDE SEQUENCE</scope>
    <source>
        <strain evidence="8">CBS 333.67</strain>
    </source>
</reference>
<feature type="region of interest" description="Disordered" evidence="5">
    <location>
        <begin position="60"/>
        <end position="209"/>
    </location>
</feature>
<feature type="compositionally biased region" description="Basic and acidic residues" evidence="5">
    <location>
        <begin position="171"/>
        <end position="187"/>
    </location>
</feature>
<evidence type="ECO:0000256" key="5">
    <source>
        <dbReference type="SAM" id="MobiDB-lite"/>
    </source>
</evidence>
<evidence type="ECO:0000313" key="9">
    <source>
        <dbReference type="Proteomes" id="UP001273166"/>
    </source>
</evidence>
<dbReference type="EMBL" id="JAUDZG010000001">
    <property type="protein sequence ID" value="KAK3310167.1"/>
    <property type="molecule type" value="Genomic_DNA"/>
</dbReference>
<feature type="compositionally biased region" description="Acidic residues" evidence="5">
    <location>
        <begin position="76"/>
        <end position="90"/>
    </location>
</feature>
<dbReference type="Gene3D" id="3.30.40.10">
    <property type="entry name" value="Zinc/RING finger domain, C3HC4 (zinc finger)"/>
    <property type="match status" value="2"/>
</dbReference>
<feature type="region of interest" description="Disordered" evidence="5">
    <location>
        <begin position="221"/>
        <end position="240"/>
    </location>
</feature>
<dbReference type="SUPFAM" id="SSF57903">
    <property type="entry name" value="FYVE/PHD zinc finger"/>
    <property type="match status" value="1"/>
</dbReference>
<comment type="caution">
    <text evidence="8">The sequence shown here is derived from an EMBL/GenBank/DDBJ whole genome shotgun (WGS) entry which is preliminary data.</text>
</comment>
<feature type="domain" description="RING-type" evidence="6">
    <location>
        <begin position="574"/>
        <end position="616"/>
    </location>
</feature>
<keyword evidence="1" id="KW-0479">Metal-binding</keyword>
<dbReference type="InterPro" id="IPR001841">
    <property type="entry name" value="Znf_RING"/>
</dbReference>
<evidence type="ECO:0000256" key="1">
    <source>
        <dbReference type="ARBA" id="ARBA00022723"/>
    </source>
</evidence>
<dbReference type="PANTHER" id="PTHR23164:SF30">
    <property type="entry name" value="EARLY ENDOSOME ANTIGEN 1"/>
    <property type="match status" value="1"/>
</dbReference>
<dbReference type="SMART" id="SM00184">
    <property type="entry name" value="RING"/>
    <property type="match status" value="1"/>
</dbReference>
<evidence type="ECO:0000259" key="7">
    <source>
        <dbReference type="PROSITE" id="PS50178"/>
    </source>
</evidence>
<keyword evidence="9" id="KW-1185">Reference proteome</keyword>
<feature type="region of interest" description="Disordered" evidence="5">
    <location>
        <begin position="1"/>
        <end position="39"/>
    </location>
</feature>
<dbReference type="InterPro" id="IPR011011">
    <property type="entry name" value="Znf_FYVE_PHD"/>
</dbReference>
<dbReference type="InterPro" id="IPR000306">
    <property type="entry name" value="Znf_FYVE"/>
</dbReference>
<keyword evidence="2 4" id="KW-0863">Zinc-finger</keyword>
<feature type="compositionally biased region" description="Basic and acidic residues" evidence="5">
    <location>
        <begin position="134"/>
        <end position="145"/>
    </location>
</feature>
<feature type="compositionally biased region" description="Low complexity" evidence="5">
    <location>
        <begin position="460"/>
        <end position="478"/>
    </location>
</feature>
<dbReference type="GO" id="GO:0008270">
    <property type="term" value="F:zinc ion binding"/>
    <property type="evidence" value="ECO:0007669"/>
    <property type="project" value="UniProtKB-KW"/>
</dbReference>
<feature type="compositionally biased region" description="Low complexity" evidence="5">
    <location>
        <begin position="530"/>
        <end position="543"/>
    </location>
</feature>
<feature type="region of interest" description="Disordered" evidence="5">
    <location>
        <begin position="337"/>
        <end position="395"/>
    </location>
</feature>
<dbReference type="PROSITE" id="PS50089">
    <property type="entry name" value="ZF_RING_2"/>
    <property type="match status" value="1"/>
</dbReference>
<organism evidence="8 9">
    <name type="scientific">Chaetomium strumarium</name>
    <dbReference type="NCBI Taxonomy" id="1170767"/>
    <lineage>
        <taxon>Eukaryota</taxon>
        <taxon>Fungi</taxon>
        <taxon>Dikarya</taxon>
        <taxon>Ascomycota</taxon>
        <taxon>Pezizomycotina</taxon>
        <taxon>Sordariomycetes</taxon>
        <taxon>Sordariomycetidae</taxon>
        <taxon>Sordariales</taxon>
        <taxon>Chaetomiaceae</taxon>
        <taxon>Chaetomium</taxon>
    </lineage>
</organism>
<dbReference type="AlphaFoldDB" id="A0AAJ0H1T5"/>
<sequence>MASLDTGGSTRQPHVPMEVDRHSPPSASSAPSDRGYGAQQALPSVCQWRTARYHDQECSRYFDCPSHVVERAPSDDGQEREDEERQDVESQDTQPVSPISGDSEEESEGEETLRARSPSPEVPVAASEANDASLEARRAAAEGPERGNSGLSSTSPAFLGDDQPLGIQPRAESERQGTTESDSRDGDGGMQTALGPMPMPRTSRVPLGLQPVDRPAASVAATTGLAPGPSPSLSTAAEHTSPSEMVLPRWQPDSEVTYCPFCGTQFSFFVRKHHCRKCGRVVCNACSPHRITIPYQYIVRPPGTPPPIAHSAPLSLLDSQGWYPGFGGGERVRLCNPCVPDPNTAPPQPQGAQGEPARDQTNPRPRVQPDDNTPSNRWGVYFGSGTLHDTQGRSRSVTVGQQLGTMSSPQPHFPPHRSAGNRILWGTPPVLPTATASQSPFAYPGMASVYRSTLESGARPGPSTLAGPSSSSSASISRRLPFAPRPQIPEEDECPVCHRELPPRTLPNFESLREAHINNCITAHSRYGGRSGAGTSAAATSPGGEDELPPVPPRRTGMFPYTATEKDCVDSAECSICLEEFEVGVAMARLECLCRFHRACINAWWERHPGRCPMHQHDGFGY</sequence>
<keyword evidence="3" id="KW-0862">Zinc</keyword>
<feature type="region of interest" description="Disordered" evidence="5">
    <location>
        <begin position="530"/>
        <end position="552"/>
    </location>
</feature>
<dbReference type="CDD" id="cd16489">
    <property type="entry name" value="mRING-CH-C4HC2H_ZNRF"/>
    <property type="match status" value="1"/>
</dbReference>
<dbReference type="InterPro" id="IPR017455">
    <property type="entry name" value="Znf_FYVE-rel"/>
</dbReference>
<dbReference type="SMART" id="SM00064">
    <property type="entry name" value="FYVE"/>
    <property type="match status" value="1"/>
</dbReference>
<evidence type="ECO:0000256" key="3">
    <source>
        <dbReference type="ARBA" id="ARBA00022833"/>
    </source>
</evidence>
<feature type="compositionally biased region" description="Pro residues" evidence="5">
    <location>
        <begin position="339"/>
        <end position="349"/>
    </location>
</feature>
<proteinExistence type="predicted"/>
<accession>A0AAJ0H1T5</accession>
<evidence type="ECO:0000313" key="8">
    <source>
        <dbReference type="EMBL" id="KAK3310167.1"/>
    </source>
</evidence>
<evidence type="ECO:0000256" key="4">
    <source>
        <dbReference type="PROSITE-ProRule" id="PRU00175"/>
    </source>
</evidence>
<gene>
    <name evidence="8" type="ORF">B0T15DRAFT_27170</name>
</gene>
<feature type="domain" description="FYVE-type" evidence="7">
    <location>
        <begin position="253"/>
        <end position="343"/>
    </location>
</feature>
<evidence type="ECO:0000259" key="6">
    <source>
        <dbReference type="PROSITE" id="PS50089"/>
    </source>
</evidence>
<feature type="compositionally biased region" description="Polar residues" evidence="5">
    <location>
        <begin position="231"/>
        <end position="240"/>
    </location>
</feature>
<feature type="region of interest" description="Disordered" evidence="5">
    <location>
        <begin position="454"/>
        <end position="478"/>
    </location>
</feature>
<dbReference type="PROSITE" id="PS50178">
    <property type="entry name" value="ZF_FYVE"/>
    <property type="match status" value="1"/>
</dbReference>